<dbReference type="Gene3D" id="1.20.1260.100">
    <property type="entry name" value="TspO/MBR protein"/>
    <property type="match status" value="1"/>
</dbReference>
<gene>
    <name evidence="2" type="ORF">SAMN04489868_10865</name>
</gene>
<proteinExistence type="predicted"/>
<sequence>MKAGIKAWLNAVVLVIVLVVNYISSTGAINGTNQEQMSNKYLTPITPAPFTFSIWGVIYTLVLITIIMLIVDRKKESHKALINTISPLFWLTSLLNIGWIVTFLYDQVLVSTLLILALTVVLVLINREILKDENQGKNIFALTFGLYNGWLLVATIVNIAAYLVKIDWNRWGLSEEMWGILLLSVAFVLAIVLMMALKNAAIPLPAAWACFGIYSFVTSPDGFNGAYPRLMFVALLYLIGLGISALVQFKVNHWKVIPAPQRKVHF</sequence>
<dbReference type="InterPro" id="IPR038330">
    <property type="entry name" value="TspO/MBR-related_sf"/>
</dbReference>
<accession>A0A1I3BPX9</accession>
<protein>
    <submittedName>
        <fullName evidence="2">TspO/MBR family protein</fullName>
    </submittedName>
</protein>
<keyword evidence="1" id="KW-1133">Transmembrane helix</keyword>
<reference evidence="2 3" key="1">
    <citation type="submission" date="2016-10" db="EMBL/GenBank/DDBJ databases">
        <authorList>
            <person name="de Groot N.N."/>
        </authorList>
    </citation>
    <scope>NUCLEOTIDE SEQUENCE [LARGE SCALE GENOMIC DNA]</scope>
    <source>
        <strain evidence="2 3">DSM 27630</strain>
    </source>
</reference>
<name>A0A1I3BPX9_9LACT</name>
<dbReference type="Proteomes" id="UP000198668">
    <property type="component" value="Unassembled WGS sequence"/>
</dbReference>
<evidence type="ECO:0000256" key="1">
    <source>
        <dbReference type="SAM" id="Phobius"/>
    </source>
</evidence>
<feature type="transmembrane region" description="Helical" evidence="1">
    <location>
        <begin position="139"/>
        <end position="164"/>
    </location>
</feature>
<feature type="transmembrane region" description="Helical" evidence="1">
    <location>
        <begin position="200"/>
        <end position="217"/>
    </location>
</feature>
<feature type="transmembrane region" description="Helical" evidence="1">
    <location>
        <begin position="7"/>
        <end position="29"/>
    </location>
</feature>
<dbReference type="AlphaFoldDB" id="A0A1I3BPX9"/>
<keyword evidence="1" id="KW-0812">Transmembrane</keyword>
<dbReference type="PANTHER" id="PTHR33802">
    <property type="entry name" value="SI:CH211-161H7.5-RELATED"/>
    <property type="match status" value="1"/>
</dbReference>
<feature type="transmembrane region" description="Helical" evidence="1">
    <location>
        <begin position="49"/>
        <end position="71"/>
    </location>
</feature>
<evidence type="ECO:0000313" key="3">
    <source>
        <dbReference type="Proteomes" id="UP000198668"/>
    </source>
</evidence>
<dbReference type="OrthoDB" id="5189031at2"/>
<dbReference type="RefSeq" id="WP_047389843.1">
    <property type="nucleotide sequence ID" value="NZ_FOQE01000008.1"/>
</dbReference>
<feature type="transmembrane region" description="Helical" evidence="1">
    <location>
        <begin position="229"/>
        <end position="247"/>
    </location>
</feature>
<feature type="transmembrane region" description="Helical" evidence="1">
    <location>
        <begin position="80"/>
        <end position="102"/>
    </location>
</feature>
<keyword evidence="1" id="KW-0472">Membrane</keyword>
<feature type="transmembrane region" description="Helical" evidence="1">
    <location>
        <begin position="108"/>
        <end position="127"/>
    </location>
</feature>
<dbReference type="PANTHER" id="PTHR33802:SF1">
    <property type="entry name" value="XK-RELATED PROTEIN"/>
    <property type="match status" value="1"/>
</dbReference>
<evidence type="ECO:0000313" key="2">
    <source>
        <dbReference type="EMBL" id="SFH64368.1"/>
    </source>
</evidence>
<organism evidence="2 3">
    <name type="scientific">Pisciglobus halotolerans</name>
    <dbReference type="NCBI Taxonomy" id="745365"/>
    <lineage>
        <taxon>Bacteria</taxon>
        <taxon>Bacillati</taxon>
        <taxon>Bacillota</taxon>
        <taxon>Bacilli</taxon>
        <taxon>Lactobacillales</taxon>
        <taxon>Carnobacteriaceae</taxon>
    </lineage>
</organism>
<feature type="transmembrane region" description="Helical" evidence="1">
    <location>
        <begin position="176"/>
        <end position="193"/>
    </location>
</feature>
<keyword evidence="3" id="KW-1185">Reference proteome</keyword>
<dbReference type="EMBL" id="FOQE01000008">
    <property type="protein sequence ID" value="SFH64368.1"/>
    <property type="molecule type" value="Genomic_DNA"/>
</dbReference>